<gene>
    <name evidence="4" type="ORF">SAMN05444371_0653</name>
</gene>
<evidence type="ECO:0000313" key="5">
    <source>
        <dbReference type="Proteomes" id="UP000184498"/>
    </source>
</evidence>
<evidence type="ECO:0000259" key="3">
    <source>
        <dbReference type="Pfam" id="PF18962"/>
    </source>
</evidence>
<protein>
    <submittedName>
        <fullName evidence="4">Por secretion system C-terminal sorting domain-containing protein</fullName>
    </submittedName>
</protein>
<dbReference type="InterPro" id="IPR026444">
    <property type="entry name" value="Secre_tail"/>
</dbReference>
<evidence type="ECO:0000313" key="4">
    <source>
        <dbReference type="EMBL" id="SHJ99274.1"/>
    </source>
</evidence>
<organism evidence="4 5">
    <name type="scientific">Epilithonimonas mollis</name>
    <dbReference type="NCBI Taxonomy" id="216903"/>
    <lineage>
        <taxon>Bacteria</taxon>
        <taxon>Pseudomonadati</taxon>
        <taxon>Bacteroidota</taxon>
        <taxon>Flavobacteriia</taxon>
        <taxon>Flavobacteriales</taxon>
        <taxon>Weeksellaceae</taxon>
        <taxon>Chryseobacterium group</taxon>
        <taxon>Epilithonimonas</taxon>
    </lineage>
</organism>
<dbReference type="RefSeq" id="WP_072996394.1">
    <property type="nucleotide sequence ID" value="NZ_FRAM01000001.1"/>
</dbReference>
<keyword evidence="1 2" id="KW-0732">Signal</keyword>
<dbReference type="NCBIfam" id="TIGR04183">
    <property type="entry name" value="Por_Secre_tail"/>
    <property type="match status" value="1"/>
</dbReference>
<name>A0A1M6NUK7_9FLAO</name>
<keyword evidence="5" id="KW-1185">Reference proteome</keyword>
<sequence length="251" mass="25893">MKKIYSLLAAAVVAATMNAQVTVFNATFDDVTGTGGNTGGFNGSVANTGLTEYTTGGSWTLDRAFKADKCLKMGASSNKGSLTTPGISLTGSGTLTFRAAAWDGNNEKLTLLVSATGATLDKSEVTIAKGAFNTFTVAITNVTGSVKIKFESKEASANRFFIDDIKVVQPTMAVVDAVKGSVNLVKNTVVSNELIFGAAAKVSVYNAAGQGVKTAEVAENTRLDVSALPKGTYIVTGLVNGQAVSQKIIKN</sequence>
<evidence type="ECO:0000256" key="1">
    <source>
        <dbReference type="ARBA" id="ARBA00022729"/>
    </source>
</evidence>
<dbReference type="Gene3D" id="2.60.120.200">
    <property type="match status" value="1"/>
</dbReference>
<feature type="chain" id="PRO_5012048140" evidence="2">
    <location>
        <begin position="22"/>
        <end position="251"/>
    </location>
</feature>
<feature type="signal peptide" evidence="2">
    <location>
        <begin position="1"/>
        <end position="21"/>
    </location>
</feature>
<dbReference type="EMBL" id="FRAM01000001">
    <property type="protein sequence ID" value="SHJ99274.1"/>
    <property type="molecule type" value="Genomic_DNA"/>
</dbReference>
<reference evidence="5" key="1">
    <citation type="submission" date="2016-11" db="EMBL/GenBank/DDBJ databases">
        <authorList>
            <person name="Varghese N."/>
            <person name="Submissions S."/>
        </authorList>
    </citation>
    <scope>NUCLEOTIDE SEQUENCE [LARGE SCALE GENOMIC DNA]</scope>
    <source>
        <strain evidence="5">DSM 18016</strain>
    </source>
</reference>
<dbReference type="Pfam" id="PF18962">
    <property type="entry name" value="Por_Secre_tail"/>
    <property type="match status" value="1"/>
</dbReference>
<dbReference type="AlphaFoldDB" id="A0A1M6NUK7"/>
<evidence type="ECO:0000256" key="2">
    <source>
        <dbReference type="SAM" id="SignalP"/>
    </source>
</evidence>
<feature type="domain" description="Secretion system C-terminal sorting" evidence="3">
    <location>
        <begin position="195"/>
        <end position="249"/>
    </location>
</feature>
<proteinExistence type="predicted"/>
<dbReference type="OrthoDB" id="1465721at2"/>
<dbReference type="Proteomes" id="UP000184498">
    <property type="component" value="Unassembled WGS sequence"/>
</dbReference>
<dbReference type="STRING" id="216903.SAMN05444371_0653"/>
<accession>A0A1M6NUK7</accession>